<gene>
    <name evidence="2" type="ORF">EBO15_32485</name>
</gene>
<name>A0A3M2LM80_9ACTN</name>
<dbReference type="RefSeq" id="WP_122198299.1">
    <property type="nucleotide sequence ID" value="NZ_JBHSKC010000027.1"/>
</dbReference>
<evidence type="ECO:0000313" key="2">
    <source>
        <dbReference type="EMBL" id="RMI38572.1"/>
    </source>
</evidence>
<protein>
    <submittedName>
        <fullName evidence="2">Uncharacterized protein</fullName>
    </submittedName>
</protein>
<dbReference type="Proteomes" id="UP000282674">
    <property type="component" value="Unassembled WGS sequence"/>
</dbReference>
<feature type="region of interest" description="Disordered" evidence="1">
    <location>
        <begin position="303"/>
        <end position="332"/>
    </location>
</feature>
<dbReference type="AlphaFoldDB" id="A0A3M2LM80"/>
<dbReference type="EMBL" id="RFFG01000083">
    <property type="protein sequence ID" value="RMI38572.1"/>
    <property type="molecule type" value="Genomic_DNA"/>
</dbReference>
<evidence type="ECO:0000256" key="1">
    <source>
        <dbReference type="SAM" id="MobiDB-lite"/>
    </source>
</evidence>
<keyword evidence="3" id="KW-1185">Reference proteome</keyword>
<reference evidence="2 3" key="1">
    <citation type="submission" date="2018-10" db="EMBL/GenBank/DDBJ databases">
        <title>Isolation from soil.</title>
        <authorList>
            <person name="Hu J."/>
        </authorList>
    </citation>
    <scope>NUCLEOTIDE SEQUENCE [LARGE SCALE GENOMIC DNA]</scope>
    <source>
        <strain evidence="2 3">NEAU-Ht49</strain>
    </source>
</reference>
<evidence type="ECO:0000313" key="3">
    <source>
        <dbReference type="Proteomes" id="UP000282674"/>
    </source>
</evidence>
<proteinExistence type="predicted"/>
<accession>A0A3M2LM80</accession>
<organism evidence="2 3">
    <name type="scientific">Actinomadura harenae</name>
    <dbReference type="NCBI Taxonomy" id="2483351"/>
    <lineage>
        <taxon>Bacteria</taxon>
        <taxon>Bacillati</taxon>
        <taxon>Actinomycetota</taxon>
        <taxon>Actinomycetes</taxon>
        <taxon>Streptosporangiales</taxon>
        <taxon>Thermomonosporaceae</taxon>
        <taxon>Actinomadura</taxon>
    </lineage>
</organism>
<feature type="compositionally biased region" description="Basic and acidic residues" evidence="1">
    <location>
        <begin position="306"/>
        <end position="331"/>
    </location>
</feature>
<dbReference type="OrthoDB" id="5084266at2"/>
<comment type="caution">
    <text evidence="2">The sequence shown here is derived from an EMBL/GenBank/DDBJ whole genome shotgun (WGS) entry which is preliminary data.</text>
</comment>
<sequence length="383" mass="40818">MIEISVAVMHHPARAGLIGRLLRDTAPLVPTIVPDPDPDGVRSPLRTAKRAWAAIAPDATHHLVLQDDVGLSADFAGRLRSAIAQRPNHAVALYSHWRSPQNSYLVRRAAAAGASWAPLSDTDWAPALGFVLPAPLARDLAAYLAPIPDAVADDDQMIARFCRERGVPMVATVPHLVDESEVPSLTPGHLPGCHATVFAGGRPLPRGHWATDVREDKVLAASLDYIVEVRESRCVLRLPLPAEPSGHEYGWYWHDWCGLLGVDPEEVRRMERPGHLPGRVVTELQAAGFLLGADVAAIDLGAPGGVKDERGAPDGVKDERGAPDGVKRERGAPGAWLTEAVASWVGSGLTAEDRESLGAEGRAELVDLAVKAVAHGGTCGRNL</sequence>